<gene>
    <name evidence="1" type="ORF">ARMSODRAFT_975004</name>
</gene>
<dbReference type="Proteomes" id="UP000218334">
    <property type="component" value="Unassembled WGS sequence"/>
</dbReference>
<keyword evidence="2" id="KW-1185">Reference proteome</keyword>
<evidence type="ECO:0000313" key="1">
    <source>
        <dbReference type="EMBL" id="PBK69947.1"/>
    </source>
</evidence>
<sequence>MTTLGFEPIHTMGLEPTPYQAFWEAHGRIKRGFFHSVEGSVIGGTQRQPRNISRRGYASQTPSLDPMTGEMMVLPDIQRVLPFTDFIQVKSTANLEKYETKPTSTFEIISLWFPDHHPCDFPTVDVH</sequence>
<organism evidence="1 2">
    <name type="scientific">Armillaria solidipes</name>
    <dbReference type="NCBI Taxonomy" id="1076256"/>
    <lineage>
        <taxon>Eukaryota</taxon>
        <taxon>Fungi</taxon>
        <taxon>Dikarya</taxon>
        <taxon>Basidiomycota</taxon>
        <taxon>Agaricomycotina</taxon>
        <taxon>Agaricomycetes</taxon>
        <taxon>Agaricomycetidae</taxon>
        <taxon>Agaricales</taxon>
        <taxon>Marasmiineae</taxon>
        <taxon>Physalacriaceae</taxon>
        <taxon>Armillaria</taxon>
    </lineage>
</organism>
<name>A0A2H3BZC3_9AGAR</name>
<accession>A0A2H3BZC3</accession>
<dbReference type="AlphaFoldDB" id="A0A2H3BZC3"/>
<proteinExistence type="predicted"/>
<protein>
    <submittedName>
        <fullName evidence="1">Uncharacterized protein</fullName>
    </submittedName>
</protein>
<reference evidence="2" key="1">
    <citation type="journal article" date="2017" name="Nat. Ecol. Evol.">
        <title>Genome expansion and lineage-specific genetic innovations in the forest pathogenic fungi Armillaria.</title>
        <authorList>
            <person name="Sipos G."/>
            <person name="Prasanna A.N."/>
            <person name="Walter M.C."/>
            <person name="O'Connor E."/>
            <person name="Balint B."/>
            <person name="Krizsan K."/>
            <person name="Kiss B."/>
            <person name="Hess J."/>
            <person name="Varga T."/>
            <person name="Slot J."/>
            <person name="Riley R."/>
            <person name="Boka B."/>
            <person name="Rigling D."/>
            <person name="Barry K."/>
            <person name="Lee J."/>
            <person name="Mihaltcheva S."/>
            <person name="LaButti K."/>
            <person name="Lipzen A."/>
            <person name="Waldron R."/>
            <person name="Moloney N.M."/>
            <person name="Sperisen C."/>
            <person name="Kredics L."/>
            <person name="Vagvoelgyi C."/>
            <person name="Patrignani A."/>
            <person name="Fitzpatrick D."/>
            <person name="Nagy I."/>
            <person name="Doyle S."/>
            <person name="Anderson J.B."/>
            <person name="Grigoriev I.V."/>
            <person name="Gueldener U."/>
            <person name="Muensterkoetter M."/>
            <person name="Nagy L.G."/>
        </authorList>
    </citation>
    <scope>NUCLEOTIDE SEQUENCE [LARGE SCALE GENOMIC DNA]</scope>
    <source>
        <strain evidence="2">28-4</strain>
    </source>
</reference>
<dbReference type="EMBL" id="KZ293428">
    <property type="protein sequence ID" value="PBK69947.1"/>
    <property type="molecule type" value="Genomic_DNA"/>
</dbReference>
<evidence type="ECO:0000313" key="2">
    <source>
        <dbReference type="Proteomes" id="UP000218334"/>
    </source>
</evidence>